<accession>A0ABZ0FD89</accession>
<reference evidence="1 2" key="1">
    <citation type="submission" date="2023-10" db="EMBL/GenBank/DDBJ databases">
        <title>Genome analysis of psychrotrophic aerobic bacterium Aeromonas allosaccharophila BIM B-1809 isolated from infected fish.</title>
        <authorList>
            <person name="Leanovich S.I."/>
            <person name="Sidarenka A.V."/>
            <person name="Akhremchuk A.E."/>
            <person name="Sikolenko M.A."/>
            <person name="Valentovich L.N."/>
        </authorList>
    </citation>
    <scope>NUCLEOTIDE SEQUENCE [LARGE SCALE GENOMIC DNA]</scope>
    <source>
        <strain evidence="1 2">BIM B-1809</strain>
    </source>
</reference>
<evidence type="ECO:0000313" key="2">
    <source>
        <dbReference type="Proteomes" id="UP001302667"/>
    </source>
</evidence>
<evidence type="ECO:0000313" key="1">
    <source>
        <dbReference type="EMBL" id="WOE67559.1"/>
    </source>
</evidence>
<dbReference type="RefSeq" id="WP_317103632.1">
    <property type="nucleotide sequence ID" value="NZ_CP136584.1"/>
</dbReference>
<sequence length="217" mass="23718">MTMSEQQTTLHYVYDPLCGWCYGAAPLLQVAATLAGLKIELHAGGLWLGSRRQPMGEALRDYVRPHDQRIEALTGQHFGERYFNELLLREGSLLDSEQPIRAVLAVTALGGDGLAMLHRIQQSHYRDGIWIGEPAFLATLAAEQGIAADAFQQAYLQAPLLPHLAASQGWMQRLGGQGYPTLGLMHNGRVTPVRVADFLGDPDGLRAHLLTLLDNAG</sequence>
<name>A0ABZ0FD89_9GAMM</name>
<dbReference type="SUPFAM" id="SSF52833">
    <property type="entry name" value="Thioredoxin-like"/>
    <property type="match status" value="1"/>
</dbReference>
<gene>
    <name evidence="1" type="ORF">RY972_05655</name>
</gene>
<protein>
    <submittedName>
        <fullName evidence="1">DsbA family protein</fullName>
    </submittedName>
</protein>
<dbReference type="EMBL" id="CP136584">
    <property type="protein sequence ID" value="WOE67559.1"/>
    <property type="molecule type" value="Genomic_DNA"/>
</dbReference>
<keyword evidence="2" id="KW-1185">Reference proteome</keyword>
<dbReference type="CDD" id="cd03025">
    <property type="entry name" value="DsbA_FrnE_like"/>
    <property type="match status" value="1"/>
</dbReference>
<organism evidence="1 2">
    <name type="scientific">Aeromonas allosaccharophila</name>
    <dbReference type="NCBI Taxonomy" id="656"/>
    <lineage>
        <taxon>Bacteria</taxon>
        <taxon>Pseudomonadati</taxon>
        <taxon>Pseudomonadota</taxon>
        <taxon>Gammaproteobacteria</taxon>
        <taxon>Aeromonadales</taxon>
        <taxon>Aeromonadaceae</taxon>
        <taxon>Aeromonas</taxon>
    </lineage>
</organism>
<dbReference type="Proteomes" id="UP001302667">
    <property type="component" value="Chromosome"/>
</dbReference>
<dbReference type="InterPro" id="IPR036249">
    <property type="entry name" value="Thioredoxin-like_sf"/>
</dbReference>
<proteinExistence type="predicted"/>
<dbReference type="Gene3D" id="3.40.30.10">
    <property type="entry name" value="Glutaredoxin"/>
    <property type="match status" value="1"/>
</dbReference>